<dbReference type="InterPro" id="IPR012677">
    <property type="entry name" value="Nucleotide-bd_a/b_plait_sf"/>
</dbReference>
<name>A0A670ZW83_PSETE</name>
<feature type="domain" description="RRM" evidence="7">
    <location>
        <begin position="563"/>
        <end position="626"/>
    </location>
</feature>
<evidence type="ECO:0000256" key="6">
    <source>
        <dbReference type="SAM" id="MobiDB-lite"/>
    </source>
</evidence>
<feature type="region of interest" description="Disordered" evidence="6">
    <location>
        <begin position="343"/>
        <end position="375"/>
    </location>
</feature>
<feature type="domain" description="RRM" evidence="7">
    <location>
        <begin position="378"/>
        <end position="456"/>
    </location>
</feature>
<dbReference type="SMART" id="SM00360">
    <property type="entry name" value="RRM"/>
    <property type="match status" value="6"/>
</dbReference>
<dbReference type="FunFam" id="3.30.70.330:FF:000389">
    <property type="entry name" value="RNA binding motif protein 19"/>
    <property type="match status" value="1"/>
</dbReference>
<dbReference type="PANTHER" id="PTHR48039">
    <property type="entry name" value="RNA-BINDING MOTIF PROTEIN 14B"/>
    <property type="match status" value="1"/>
</dbReference>
<dbReference type="InterPro" id="IPR000504">
    <property type="entry name" value="RRM_dom"/>
</dbReference>
<accession>A0A670ZW83</accession>
<evidence type="ECO:0000313" key="8">
    <source>
        <dbReference type="Ensembl" id="ENSPTXP00000027028.1"/>
    </source>
</evidence>
<dbReference type="InterPro" id="IPR035979">
    <property type="entry name" value="RBD_domain_sf"/>
</dbReference>
<dbReference type="SMART" id="SM00361">
    <property type="entry name" value="RRM_1"/>
    <property type="match status" value="2"/>
</dbReference>
<sequence>KKRIIQKKLRIKEERFRNLFAAFGTLTDCCLKFTKDGKFRKFGFIGFQSEEDAKTAQSHFNKSFIDTSRVTVEVCKSFGDPSKPKAWSKHSSKPQLVKEASKKPTTNSDHAEKKQDGTKKKKKAGQLKELEGEAAFQDFLAAHQKRSQVATWSNDTKVEERAEVVEDYLNFDSDEDSSEETDAEVARSNGAILFCKAATQQQLSDMDYLRSKVVKGDESSPSSAEESEAEEMDSEASDGGEEEEVEEKTSLKPRAVSNTKTKLTGKISVQNLTEDTKGTKMTSQQNVKEFFVPLRPLAIRIARNAHGNKTGYVFVDFNTEEEQQKALKRDREYMGGRYIELFPEERGTKGKPSEKGSGQIWQRTKKDDEEEEDLSESGRLFVRNLPYTCTEEEMEALFSKYGPLSEIHFPIDSLTKRPKGFAFVTYMFPEHAVKAFAEVDGQVFQGRMLHVLPSTIKKEEAESSASAGSSSYKKQKASKDKANSLSSHNWNTLFMGTNAVADAVAHKYNATKSQVLDHEGKGSVAVRVALGETELVQNVRRFLLDHGVSLDSFSQAAGERSKAVILVKNLPAGTKAKELEEVFGPFGSLGRVLLPEGGVTAIVEFLEPTEAKKAFTKLAYSKVGRPPVVADSVLFCSILSYPILSYPIPSQPNPTQPNSSQLFHSHPIFSEEEEEEEEEKEEESLPGCTIFIKNLNFSTTEDTLKEVFSKAGVVRSCTVSKKKDKTGNLLSMGFGFVEYKKPEYAQKAVKQLQGCSVDGHQLEVKISERAIKSTGTTARKKQVSKKQVNSKILVRNIPFQATVKEIRELFSTFGELKTVRLPKKMFGSGTHRGFGFVDFLTKQDAKRAFGALCHSTHLYGRRLVLEWADSEETVEALRRKTAEHFHGKHLA</sequence>
<dbReference type="Gene3D" id="3.30.70.330">
    <property type="match status" value="6"/>
</dbReference>
<dbReference type="InterPro" id="IPR003954">
    <property type="entry name" value="RRM_euk-type"/>
</dbReference>
<dbReference type="InterPro" id="IPR034418">
    <property type="entry name" value="RMB19_RRM1"/>
</dbReference>
<dbReference type="AlphaFoldDB" id="A0A670ZW83"/>
<feature type="domain" description="RRM" evidence="7">
    <location>
        <begin position="688"/>
        <end position="769"/>
    </location>
</feature>
<protein>
    <submittedName>
        <fullName evidence="8">RNA binding motif protein 19</fullName>
    </submittedName>
</protein>
<keyword evidence="2" id="KW-0677">Repeat</keyword>
<comment type="subcellular location">
    <subcellularLocation>
        <location evidence="1">Nucleus</location>
    </subcellularLocation>
</comment>
<reference evidence="8" key="1">
    <citation type="submission" date="2025-08" db="UniProtKB">
        <authorList>
            <consortium name="Ensembl"/>
        </authorList>
    </citation>
    <scope>IDENTIFICATION</scope>
</reference>
<feature type="region of interest" description="Disordered" evidence="6">
    <location>
        <begin position="80"/>
        <end position="126"/>
    </location>
</feature>
<dbReference type="GO" id="GO:0003729">
    <property type="term" value="F:mRNA binding"/>
    <property type="evidence" value="ECO:0007669"/>
    <property type="project" value="TreeGrafter"/>
</dbReference>
<dbReference type="InterPro" id="IPR034421">
    <property type="entry name" value="RBM19_RRM6"/>
</dbReference>
<dbReference type="Pfam" id="PF00076">
    <property type="entry name" value="RRM_1"/>
    <property type="match status" value="6"/>
</dbReference>
<feature type="compositionally biased region" description="Low complexity" evidence="6">
    <location>
        <begin position="463"/>
        <end position="472"/>
    </location>
</feature>
<dbReference type="Proteomes" id="UP000472273">
    <property type="component" value="Unplaced"/>
</dbReference>
<feature type="compositionally biased region" description="Basic and acidic residues" evidence="6">
    <location>
        <begin position="343"/>
        <end position="354"/>
    </location>
</feature>
<gene>
    <name evidence="8" type="primary">RBM19</name>
</gene>
<feature type="compositionally biased region" description="Acidic residues" evidence="6">
    <location>
        <begin position="225"/>
        <end position="246"/>
    </location>
</feature>
<evidence type="ECO:0000256" key="2">
    <source>
        <dbReference type="ARBA" id="ARBA00022737"/>
    </source>
</evidence>
<dbReference type="InterPro" id="IPR034423">
    <property type="entry name" value="RBM19_RRM5"/>
</dbReference>
<dbReference type="CDD" id="cd12571">
    <property type="entry name" value="RRM6_RBM19"/>
    <property type="match status" value="1"/>
</dbReference>
<evidence type="ECO:0000256" key="4">
    <source>
        <dbReference type="ARBA" id="ARBA00023242"/>
    </source>
</evidence>
<keyword evidence="9" id="KW-1185">Reference proteome</keyword>
<evidence type="ECO:0000256" key="3">
    <source>
        <dbReference type="ARBA" id="ARBA00022884"/>
    </source>
</evidence>
<dbReference type="InterPro" id="IPR051945">
    <property type="entry name" value="RRM_MRD1_RNA_proc_ribogen"/>
</dbReference>
<dbReference type="GeneTree" id="ENSGT00840000129953"/>
<dbReference type="FunFam" id="3.30.70.330:FF:000297">
    <property type="entry name" value="RNA binding motif protein 19"/>
    <property type="match status" value="1"/>
</dbReference>
<feature type="domain" description="RRM" evidence="7">
    <location>
        <begin position="2"/>
        <end position="77"/>
    </location>
</feature>
<dbReference type="Ensembl" id="ENSPTXT00000027858.1">
    <property type="protein sequence ID" value="ENSPTXP00000027028.1"/>
    <property type="gene ID" value="ENSPTXG00000018636.1"/>
</dbReference>
<dbReference type="GO" id="GO:0005730">
    <property type="term" value="C:nucleolus"/>
    <property type="evidence" value="ECO:0007669"/>
    <property type="project" value="TreeGrafter"/>
</dbReference>
<feature type="domain" description="RRM" evidence="7">
    <location>
        <begin position="790"/>
        <end position="870"/>
    </location>
</feature>
<dbReference type="SUPFAM" id="SSF54928">
    <property type="entry name" value="RNA-binding domain, RBD"/>
    <property type="match status" value="5"/>
</dbReference>
<evidence type="ECO:0000313" key="9">
    <source>
        <dbReference type="Proteomes" id="UP000472273"/>
    </source>
</evidence>
<evidence type="ECO:0000256" key="5">
    <source>
        <dbReference type="PROSITE-ProRule" id="PRU00176"/>
    </source>
</evidence>
<feature type="region of interest" description="Disordered" evidence="6">
    <location>
        <begin position="212"/>
        <end position="259"/>
    </location>
</feature>
<dbReference type="PANTHER" id="PTHR48039:SF5">
    <property type="entry name" value="RNA-BINDING PROTEIN 28"/>
    <property type="match status" value="1"/>
</dbReference>
<feature type="region of interest" description="Disordered" evidence="6">
    <location>
        <begin position="459"/>
        <end position="480"/>
    </location>
</feature>
<feature type="compositionally biased region" description="Basic and acidic residues" evidence="6">
    <location>
        <begin position="109"/>
        <end position="118"/>
    </location>
</feature>
<evidence type="ECO:0000259" key="7">
    <source>
        <dbReference type="PROSITE" id="PS50102"/>
    </source>
</evidence>
<feature type="domain" description="RRM" evidence="7">
    <location>
        <begin position="265"/>
        <end position="346"/>
    </location>
</feature>
<keyword evidence="3 5" id="KW-0694">RNA-binding</keyword>
<dbReference type="PROSITE" id="PS50102">
    <property type="entry name" value="RRM"/>
    <property type="match status" value="6"/>
</dbReference>
<dbReference type="CDD" id="cd12564">
    <property type="entry name" value="RRM1_RBM19"/>
    <property type="match status" value="1"/>
</dbReference>
<proteinExistence type="predicted"/>
<organism evidence="8 9">
    <name type="scientific">Pseudonaja textilis</name>
    <name type="common">Eastern brown snake</name>
    <dbReference type="NCBI Taxonomy" id="8673"/>
    <lineage>
        <taxon>Eukaryota</taxon>
        <taxon>Metazoa</taxon>
        <taxon>Chordata</taxon>
        <taxon>Craniata</taxon>
        <taxon>Vertebrata</taxon>
        <taxon>Euteleostomi</taxon>
        <taxon>Lepidosauria</taxon>
        <taxon>Squamata</taxon>
        <taxon>Bifurcata</taxon>
        <taxon>Unidentata</taxon>
        <taxon>Episquamata</taxon>
        <taxon>Toxicofera</taxon>
        <taxon>Serpentes</taxon>
        <taxon>Colubroidea</taxon>
        <taxon>Elapidae</taxon>
        <taxon>Hydrophiinae</taxon>
        <taxon>Pseudonaja</taxon>
    </lineage>
</organism>
<dbReference type="CDD" id="cd12567">
    <property type="entry name" value="RRM3_RBM19"/>
    <property type="match status" value="1"/>
</dbReference>
<reference evidence="8" key="2">
    <citation type="submission" date="2025-09" db="UniProtKB">
        <authorList>
            <consortium name="Ensembl"/>
        </authorList>
    </citation>
    <scope>IDENTIFICATION</scope>
</reference>
<evidence type="ECO:0000256" key="1">
    <source>
        <dbReference type="ARBA" id="ARBA00004123"/>
    </source>
</evidence>
<dbReference type="InterPro" id="IPR034419">
    <property type="entry name" value="RBM19_RRM3"/>
</dbReference>
<dbReference type="FunFam" id="3.30.70.330:FF:000240">
    <property type="entry name" value="RNA binding motif protein 19"/>
    <property type="match status" value="1"/>
</dbReference>
<keyword evidence="4" id="KW-0539">Nucleus</keyword>
<dbReference type="CDD" id="cd12318">
    <property type="entry name" value="RRM5_RBM19_like"/>
    <property type="match status" value="1"/>
</dbReference>